<name>A0ABT7LFB6_9BURK</name>
<proteinExistence type="predicted"/>
<organism evidence="1 2">
    <name type="scientific">Roseateles subflavus</name>
    <dbReference type="NCBI Taxonomy" id="3053353"/>
    <lineage>
        <taxon>Bacteria</taxon>
        <taxon>Pseudomonadati</taxon>
        <taxon>Pseudomonadota</taxon>
        <taxon>Betaproteobacteria</taxon>
        <taxon>Burkholderiales</taxon>
        <taxon>Sphaerotilaceae</taxon>
        <taxon>Roseateles</taxon>
    </lineage>
</organism>
<sequence length="145" mass="15667">MNADMPKLALALEYADIAAGLYIDGGSDHAARLLAGAAEKLLGDLGRLILSLPPKDEVQHLLTEIALGHEAPEELPYSHGGSRSRQPSLDRVSELGALLDNEARQETSALLRACWFTLESLGLEAVAPNRLQEAIEMSTIYAQDY</sequence>
<comment type="caution">
    <text evidence="1">The sequence shown here is derived from an EMBL/GenBank/DDBJ whole genome shotgun (WGS) entry which is preliminary data.</text>
</comment>
<evidence type="ECO:0000313" key="2">
    <source>
        <dbReference type="Proteomes" id="UP001238603"/>
    </source>
</evidence>
<accession>A0ABT7LFB6</accession>
<dbReference type="Proteomes" id="UP001238603">
    <property type="component" value="Unassembled WGS sequence"/>
</dbReference>
<evidence type="ECO:0000313" key="1">
    <source>
        <dbReference type="EMBL" id="MDL5031549.1"/>
    </source>
</evidence>
<protein>
    <submittedName>
        <fullName evidence="1">Uncharacterized protein</fullName>
    </submittedName>
</protein>
<dbReference type="EMBL" id="JASVDS010000002">
    <property type="protein sequence ID" value="MDL5031549.1"/>
    <property type="molecule type" value="Genomic_DNA"/>
</dbReference>
<keyword evidence="2" id="KW-1185">Reference proteome</keyword>
<gene>
    <name evidence="1" type="ORF">QRD43_06475</name>
</gene>
<dbReference type="RefSeq" id="WP_285981677.1">
    <property type="nucleotide sequence ID" value="NZ_JASVDS010000002.1"/>
</dbReference>
<reference evidence="1 2" key="1">
    <citation type="submission" date="2023-06" db="EMBL/GenBank/DDBJ databases">
        <title>Pelomonas sp. APW6 16S ribosomal RNA gene genome sequencing and assembly.</title>
        <authorList>
            <person name="Woo H."/>
        </authorList>
    </citation>
    <scope>NUCLEOTIDE SEQUENCE [LARGE SCALE GENOMIC DNA]</scope>
    <source>
        <strain evidence="1 2">APW6</strain>
    </source>
</reference>